<reference evidence="1" key="1">
    <citation type="journal article" date="2014" name="Int. J. Syst. Evol. Microbiol.">
        <title>Complete genome sequence of Corynebacterium casei LMG S-19264T (=DSM 44701T), isolated from a smear-ripened cheese.</title>
        <authorList>
            <consortium name="US DOE Joint Genome Institute (JGI-PGF)"/>
            <person name="Walter F."/>
            <person name="Albersmeier A."/>
            <person name="Kalinowski J."/>
            <person name="Ruckert C."/>
        </authorList>
    </citation>
    <scope>NUCLEOTIDE SEQUENCE</scope>
    <source>
        <strain evidence="1">KCTC 12711</strain>
    </source>
</reference>
<dbReference type="RefSeq" id="WP_189402472.1">
    <property type="nucleotide sequence ID" value="NZ_BMXA01000006.1"/>
</dbReference>
<proteinExistence type="predicted"/>
<comment type="caution">
    <text evidence="1">The sequence shown here is derived from an EMBL/GenBank/DDBJ whole genome shotgun (WGS) entry which is preliminary data.</text>
</comment>
<name>A0A918S068_9GAMM</name>
<organism evidence="1 2">
    <name type="scientific">Arenicella chitinivorans</name>
    <dbReference type="NCBI Taxonomy" id="1329800"/>
    <lineage>
        <taxon>Bacteria</taxon>
        <taxon>Pseudomonadati</taxon>
        <taxon>Pseudomonadota</taxon>
        <taxon>Gammaproteobacteria</taxon>
        <taxon>Arenicellales</taxon>
        <taxon>Arenicellaceae</taxon>
        <taxon>Arenicella</taxon>
    </lineage>
</organism>
<dbReference type="EMBL" id="BMXA01000006">
    <property type="protein sequence ID" value="GHA17878.1"/>
    <property type="molecule type" value="Genomic_DNA"/>
</dbReference>
<keyword evidence="2" id="KW-1185">Reference proteome</keyword>
<reference evidence="1" key="2">
    <citation type="submission" date="2020-09" db="EMBL/GenBank/DDBJ databases">
        <authorList>
            <person name="Sun Q."/>
            <person name="Kim S."/>
        </authorList>
    </citation>
    <scope>NUCLEOTIDE SEQUENCE</scope>
    <source>
        <strain evidence="1">KCTC 12711</strain>
    </source>
</reference>
<evidence type="ECO:0000313" key="1">
    <source>
        <dbReference type="EMBL" id="GHA17878.1"/>
    </source>
</evidence>
<sequence>MAAIAALTIIQPGQAAPNLQSARDLGAVTVFSDHQNPRLFYYVVANKALRERDQIPEFSYHVNRYIGKQQTGDAQTFWVRGVMKFATISDFGALSYAAVKTQLESELGHSIELLAAPIRSSHTELVYALVDAESGTGRVRINVGQGATLADDDELEAQNTRLGSRVQRFVVGLADHDANLLWENLMRENLSLSLAYGWLIPGVKQTMDDTWSSSTYQISNSLPIAVSPAEHPTLFRKTELWQRLSFVHSTLKLMCYDFVNLEDSRLYAVTVDIRFTTASGRPYTETLRFRRYDEAYERDVSFALANDLKQGFEYRVSRLSDDGVRQISHWQHANVAWLDVSLPIAELEFYQNTERDDE</sequence>
<accession>A0A918S068</accession>
<dbReference type="AlphaFoldDB" id="A0A918S068"/>
<dbReference type="Proteomes" id="UP000614811">
    <property type="component" value="Unassembled WGS sequence"/>
</dbReference>
<gene>
    <name evidence="1" type="ORF">GCM10008090_29490</name>
</gene>
<protein>
    <submittedName>
        <fullName evidence="1">Uncharacterized protein</fullName>
    </submittedName>
</protein>
<evidence type="ECO:0000313" key="2">
    <source>
        <dbReference type="Proteomes" id="UP000614811"/>
    </source>
</evidence>